<dbReference type="KEGG" id="dao:Desac_0534"/>
<sequence>MKPLDLEPIKERVAKATPGPWAWRENDFRPKYMEKMRNGKWRARPGAKADQAWVMLLAGPPSKHAAELTPFNILCGDVDEYDFPHIIGLRWAQVKGKALLGVVPLPADAELIANAPTDIKALIEEVERLRDLLKQRSDVSHDGDDSDGSDDKFSSQKKS</sequence>
<evidence type="ECO:0000256" key="1">
    <source>
        <dbReference type="SAM" id="MobiDB-lite"/>
    </source>
</evidence>
<evidence type="ECO:0000313" key="2">
    <source>
        <dbReference type="EMBL" id="AEB08420.1"/>
    </source>
</evidence>
<dbReference type="OrthoDB" id="4955428at2"/>
<accession>F2NG07</accession>
<keyword evidence="3" id="KW-1185">Reference proteome</keyword>
<dbReference type="HOGENOM" id="CLU_1657980_0_0_7"/>
<name>F2NG07_DESAR</name>
<dbReference type="AlphaFoldDB" id="F2NG07"/>
<gene>
    <name evidence="2" type="ordered locus">Desac_0534</name>
</gene>
<reference evidence="2 3" key="1">
    <citation type="journal article" date="2011" name="Stand. Genomic Sci.">
        <title>Complete genome sequence of the acetate-degrading sulfate reducer Desulfobacca acetoxidans type strain (ASRB2).</title>
        <authorList>
            <person name="Goker M."/>
            <person name="Teshima H."/>
            <person name="Lapidus A."/>
            <person name="Nolan M."/>
            <person name="Lucas S."/>
            <person name="Hammon N."/>
            <person name="Deshpande S."/>
            <person name="Cheng J.F."/>
            <person name="Tapia R."/>
            <person name="Han C."/>
            <person name="Goodwin L."/>
            <person name="Pitluck S."/>
            <person name="Huntemann M."/>
            <person name="Liolios K."/>
            <person name="Ivanova N."/>
            <person name="Pagani I."/>
            <person name="Mavromatis K."/>
            <person name="Ovchinikova G."/>
            <person name="Pati A."/>
            <person name="Chen A."/>
            <person name="Palaniappan K."/>
            <person name="Land M."/>
            <person name="Hauser L."/>
            <person name="Brambilla E.M."/>
            <person name="Rohde M."/>
            <person name="Spring S."/>
            <person name="Detter J.C."/>
            <person name="Woyke T."/>
            <person name="Bristow J."/>
            <person name="Eisen J.A."/>
            <person name="Markowitz V."/>
            <person name="Hugenholtz P."/>
            <person name="Kyrpides N.C."/>
            <person name="Klenk H.P."/>
        </authorList>
    </citation>
    <scope>NUCLEOTIDE SEQUENCE [LARGE SCALE GENOMIC DNA]</scope>
    <source>
        <strain evidence="3">ATCC 700848 / DSM 11109 / ASRB2</strain>
    </source>
</reference>
<organism evidence="2 3">
    <name type="scientific">Desulfobacca acetoxidans (strain ATCC 700848 / DSM 11109 / ASRB2)</name>
    <dbReference type="NCBI Taxonomy" id="880072"/>
    <lineage>
        <taxon>Bacteria</taxon>
        <taxon>Pseudomonadati</taxon>
        <taxon>Thermodesulfobacteriota</taxon>
        <taxon>Desulfobaccia</taxon>
        <taxon>Desulfobaccales</taxon>
        <taxon>Desulfobaccaceae</taxon>
        <taxon>Desulfobacca</taxon>
    </lineage>
</organism>
<feature type="region of interest" description="Disordered" evidence="1">
    <location>
        <begin position="135"/>
        <end position="159"/>
    </location>
</feature>
<reference evidence="3" key="2">
    <citation type="submission" date="2011-03" db="EMBL/GenBank/DDBJ databases">
        <title>The complete genome of Desulfobacca acetoxidans DSM 11109.</title>
        <authorList>
            <consortium name="US DOE Joint Genome Institute (JGI-PGF)"/>
            <person name="Lucas S."/>
            <person name="Copeland A."/>
            <person name="Lapidus A."/>
            <person name="Bruce D."/>
            <person name="Goodwin L."/>
            <person name="Pitluck S."/>
            <person name="Peters L."/>
            <person name="Kyrpides N."/>
            <person name="Mavromatis K."/>
            <person name="Ivanova N."/>
            <person name="Ovchinnikova G."/>
            <person name="Teshima H."/>
            <person name="Detter J.C."/>
            <person name="Han C."/>
            <person name="Land M."/>
            <person name="Hauser L."/>
            <person name="Markowitz V."/>
            <person name="Cheng J.-F."/>
            <person name="Hugenholtz P."/>
            <person name="Woyke T."/>
            <person name="Wu D."/>
            <person name="Spring S."/>
            <person name="Schueler E."/>
            <person name="Brambilla E."/>
            <person name="Klenk H.-P."/>
            <person name="Eisen J.A."/>
        </authorList>
    </citation>
    <scope>NUCLEOTIDE SEQUENCE [LARGE SCALE GENOMIC DNA]</scope>
    <source>
        <strain evidence="3">ATCC 700848 / DSM 11109 / ASRB2</strain>
    </source>
</reference>
<dbReference type="STRING" id="880072.Desac_0534"/>
<protein>
    <submittedName>
        <fullName evidence="2">Uncharacterized protein</fullName>
    </submittedName>
</protein>
<dbReference type="RefSeq" id="WP_013705533.1">
    <property type="nucleotide sequence ID" value="NC_015388.1"/>
</dbReference>
<proteinExistence type="predicted"/>
<dbReference type="EMBL" id="CP002629">
    <property type="protein sequence ID" value="AEB08420.1"/>
    <property type="molecule type" value="Genomic_DNA"/>
</dbReference>
<dbReference type="Proteomes" id="UP000000483">
    <property type="component" value="Chromosome"/>
</dbReference>
<evidence type="ECO:0000313" key="3">
    <source>
        <dbReference type="Proteomes" id="UP000000483"/>
    </source>
</evidence>